<protein>
    <recommendedName>
        <fullName evidence="4">DUF3592 domain-containing protein</fullName>
    </recommendedName>
</protein>
<dbReference type="RefSeq" id="WP_022921909.1">
    <property type="nucleotide sequence ID" value="NZ_BMLB01000005.1"/>
</dbReference>
<feature type="transmembrane region" description="Helical" evidence="1">
    <location>
        <begin position="20"/>
        <end position="42"/>
    </location>
</feature>
<reference evidence="3" key="1">
    <citation type="journal article" date="2019" name="Int. J. Syst. Evol. Microbiol.">
        <title>The Global Catalogue of Microorganisms (GCM) 10K type strain sequencing project: providing services to taxonomists for standard genome sequencing and annotation.</title>
        <authorList>
            <consortium name="The Broad Institute Genomics Platform"/>
            <consortium name="The Broad Institute Genome Sequencing Center for Infectious Disease"/>
            <person name="Wu L."/>
            <person name="Ma J."/>
        </authorList>
    </citation>
    <scope>NUCLEOTIDE SEQUENCE [LARGE SCALE GENOMIC DNA]</scope>
    <source>
        <strain evidence="3">CGMCC 1.5362</strain>
    </source>
</reference>
<dbReference type="EMBL" id="BMLB01000005">
    <property type="protein sequence ID" value="GGK74047.1"/>
    <property type="molecule type" value="Genomic_DNA"/>
</dbReference>
<feature type="transmembrane region" description="Helical" evidence="1">
    <location>
        <begin position="186"/>
        <end position="205"/>
    </location>
</feature>
<dbReference type="Proteomes" id="UP000662111">
    <property type="component" value="Unassembled WGS sequence"/>
</dbReference>
<keyword evidence="1" id="KW-1133">Transmembrane helix</keyword>
<comment type="caution">
    <text evidence="2">The sequence shown here is derived from an EMBL/GenBank/DDBJ whole genome shotgun (WGS) entry which is preliminary data.</text>
</comment>
<gene>
    <name evidence="2" type="ORF">GCM10011509_23350</name>
</gene>
<feature type="transmembrane region" description="Helical" evidence="1">
    <location>
        <begin position="154"/>
        <end position="174"/>
    </location>
</feature>
<keyword evidence="1" id="KW-0812">Transmembrane</keyword>
<name>A0ABQ2FAT2_9MICO</name>
<evidence type="ECO:0000313" key="2">
    <source>
        <dbReference type="EMBL" id="GGK74047.1"/>
    </source>
</evidence>
<evidence type="ECO:0000313" key="3">
    <source>
        <dbReference type="Proteomes" id="UP000662111"/>
    </source>
</evidence>
<proteinExistence type="predicted"/>
<organism evidence="2 3">
    <name type="scientific">Ornithinimicrobium pekingense</name>
    <dbReference type="NCBI Taxonomy" id="384677"/>
    <lineage>
        <taxon>Bacteria</taxon>
        <taxon>Bacillati</taxon>
        <taxon>Actinomycetota</taxon>
        <taxon>Actinomycetes</taxon>
        <taxon>Micrococcales</taxon>
        <taxon>Ornithinimicrobiaceae</taxon>
        <taxon>Ornithinimicrobium</taxon>
    </lineage>
</organism>
<feature type="transmembrane region" description="Helical" evidence="1">
    <location>
        <begin position="225"/>
        <end position="248"/>
    </location>
</feature>
<evidence type="ECO:0008006" key="4">
    <source>
        <dbReference type="Google" id="ProtNLM"/>
    </source>
</evidence>
<sequence>MTLAQEARSPTRRRTAGPVLRLVAAALLMGGWAVHLVTSFVGGYETVPWLTLEHEKHQVTSMTVVSSDPAPGGPWWTATDPGTLSDPATEGQPWKVVYTVADGQRVRVADPHHGAFGPPSSTSGWSSEPTGEELRDTLLARDLPAVGTARMPPAWHVSQVSGLALALGTLALVVAGPRPVHGNRWFWFWLVQMPAGLGVLAYAVYELGGHRHARAAGGLRVGGGWGVLYLLSGYVVVSVVGGLLALLLGTTVVPL</sequence>
<keyword evidence="3" id="KW-1185">Reference proteome</keyword>
<keyword evidence="1" id="KW-0472">Membrane</keyword>
<accession>A0ABQ2FAT2</accession>
<evidence type="ECO:0000256" key="1">
    <source>
        <dbReference type="SAM" id="Phobius"/>
    </source>
</evidence>